<reference evidence="2 3" key="1">
    <citation type="submission" date="2018-06" db="EMBL/GenBank/DDBJ databases">
        <authorList>
            <consortium name="Pathogen Informatics"/>
            <person name="Doyle S."/>
        </authorList>
    </citation>
    <scope>NUCLEOTIDE SEQUENCE [LARGE SCALE GENOMIC DNA]</scope>
    <source>
        <strain evidence="2 3">NCTC13292</strain>
    </source>
</reference>
<sequence length="274" mass="31360">MRKLLLIGWCILLSFNSIADNHNTLSREEIDRLNKELLARAGIYVPDSTEINIVSAKTFLFKNNATNKVNDDTAKEMQTYLAMNAEQKRSGYVKDKEPRAKELLDLENSSLYHKKKYRNVLSFKSTHLRETSDELKLAYTFLGVPKEEVSVNIGVAPYGAYKEVKNGDDADGWDGAVQFFVKNGIGTCAFTEHNRKLARTGVELIKELVTYEIHDKPTIILVKGTQETGFVYKIEWYDSMFNRELECANPQFSQKLRSEVIELANRIDSYQLPK</sequence>
<organism evidence="2 3">
    <name type="scientific">Legionella donaldsonii</name>
    <dbReference type="NCBI Taxonomy" id="45060"/>
    <lineage>
        <taxon>Bacteria</taxon>
        <taxon>Pseudomonadati</taxon>
        <taxon>Pseudomonadota</taxon>
        <taxon>Gammaproteobacteria</taxon>
        <taxon>Legionellales</taxon>
        <taxon>Legionellaceae</taxon>
        <taxon>Legionella</taxon>
    </lineage>
</organism>
<dbReference type="EMBL" id="UGOA01000003">
    <property type="protein sequence ID" value="STX84918.1"/>
    <property type="molecule type" value="Genomic_DNA"/>
</dbReference>
<accession>A0A378KJ24</accession>
<evidence type="ECO:0000256" key="1">
    <source>
        <dbReference type="SAM" id="SignalP"/>
    </source>
</evidence>
<evidence type="ECO:0000313" key="2">
    <source>
        <dbReference type="EMBL" id="STX84918.1"/>
    </source>
</evidence>
<protein>
    <submittedName>
        <fullName evidence="2">Uncharacterized protein</fullName>
    </submittedName>
</protein>
<keyword evidence="1" id="KW-0732">Signal</keyword>
<evidence type="ECO:0000313" key="3">
    <source>
        <dbReference type="Proteomes" id="UP000254677"/>
    </source>
</evidence>
<name>A0A378KJ24_9GAMM</name>
<dbReference type="OrthoDB" id="5635005at2"/>
<dbReference type="RefSeq" id="WP_115222941.1">
    <property type="nucleotide sequence ID" value="NZ_UGOA01000003.1"/>
</dbReference>
<proteinExistence type="predicted"/>
<dbReference type="Proteomes" id="UP000254677">
    <property type="component" value="Unassembled WGS sequence"/>
</dbReference>
<feature type="signal peptide" evidence="1">
    <location>
        <begin position="1"/>
        <end position="19"/>
    </location>
</feature>
<keyword evidence="3" id="KW-1185">Reference proteome</keyword>
<dbReference type="AlphaFoldDB" id="A0A378KJ24"/>
<gene>
    <name evidence="2" type="ORF">NCTC13292_03270</name>
</gene>
<feature type="chain" id="PRO_5016971123" evidence="1">
    <location>
        <begin position="20"/>
        <end position="274"/>
    </location>
</feature>